<evidence type="ECO:0000313" key="5">
    <source>
        <dbReference type="Proteomes" id="UP000092716"/>
    </source>
</evidence>
<dbReference type="VEuPathDB" id="PlasmoDB:PCOAH_00043440"/>
<feature type="compositionally biased region" description="Acidic residues" evidence="2">
    <location>
        <begin position="64"/>
        <end position="78"/>
    </location>
</feature>
<evidence type="ECO:0000313" key="4">
    <source>
        <dbReference type="EMBL" id="ANQ09547.1"/>
    </source>
</evidence>
<dbReference type="InterPro" id="IPR009730">
    <property type="entry name" value="MFAP1_C"/>
</dbReference>
<feature type="coiled-coil region" evidence="1">
    <location>
        <begin position="245"/>
        <end position="284"/>
    </location>
</feature>
<dbReference type="EMBL" id="CP016250">
    <property type="protein sequence ID" value="ANQ09547.1"/>
    <property type="molecule type" value="Genomic_DNA"/>
</dbReference>
<evidence type="ECO:0000259" key="3">
    <source>
        <dbReference type="Pfam" id="PF06991"/>
    </source>
</evidence>
<feature type="compositionally biased region" description="Acidic residues" evidence="2">
    <location>
        <begin position="306"/>
        <end position="320"/>
    </location>
</feature>
<dbReference type="OrthoDB" id="1111734at2759"/>
<gene>
    <name evidence="4" type="ORF">PCOAH_00043440</name>
</gene>
<feature type="region of interest" description="Disordered" evidence="2">
    <location>
        <begin position="14"/>
        <end position="238"/>
    </location>
</feature>
<feature type="domain" description="Micro-fibrillar-associated protein 1 C-terminal" evidence="3">
    <location>
        <begin position="233"/>
        <end position="450"/>
    </location>
</feature>
<dbReference type="Pfam" id="PF06991">
    <property type="entry name" value="MFAP1"/>
    <property type="match status" value="1"/>
</dbReference>
<dbReference type="RefSeq" id="XP_019916242.1">
    <property type="nucleotide sequence ID" value="XM_020061128.1"/>
</dbReference>
<keyword evidence="1" id="KW-0175">Coiled coil</keyword>
<feature type="compositionally biased region" description="Basic and acidic residues" evidence="2">
    <location>
        <begin position="98"/>
        <end position="167"/>
    </location>
</feature>
<dbReference type="KEGG" id="pcot:PCOAH_00043440"/>
<organism evidence="4 5">
    <name type="scientific">Plasmodium coatneyi</name>
    <dbReference type="NCBI Taxonomy" id="208452"/>
    <lineage>
        <taxon>Eukaryota</taxon>
        <taxon>Sar</taxon>
        <taxon>Alveolata</taxon>
        <taxon>Apicomplexa</taxon>
        <taxon>Aconoidasida</taxon>
        <taxon>Haemosporida</taxon>
        <taxon>Plasmodiidae</taxon>
        <taxon>Plasmodium</taxon>
    </lineage>
</organism>
<accession>A0A1B1E3K9</accession>
<feature type="compositionally biased region" description="Acidic residues" evidence="2">
    <location>
        <begin position="189"/>
        <end position="224"/>
    </location>
</feature>
<sequence>MSSVNELLNYFVVNDDKDDVAKGGEGAKSRAEQLERDRQKENEKAIVRRYFPGKKPHYAKNAKEDDDEEDDDDEEEDTLLPRNDALTEYLQKQGHAQRRGDTDREPGSDLPRNRGHVDSRYERLKNKSKLIEKGERIKGDERERITRRVREVKVINHPEEVKEEEPPKSLAGEGEDADNYEKYFPVGQEEQEHDTEEEEAGCDDEDESSNSSDDESDDQTDDENYMNGEDGSAPMKHEYVFKTKRKTLLETFEKEQSEKQLLKDEETEKKKIELEKKEKAIEETIHNDIMIEQMKNQENNLFSSDENFDNDDDDEGEPNEEEYQLWKLRHLNRLKRDELDRRKHELVQEEISERRKMTDREIMEQNKSLPHKEKKKKKKMLFMQKYYHRGGFFQDLFEEGKEEIYTRDYNEPVYEDKVDKENLPKVLRVRRGNFGKQGQTKYTHLLDNDTSRKDSLWANRDLEDRRARRKEDLFDRPTYRKG</sequence>
<dbReference type="PANTHER" id="PTHR15327">
    <property type="entry name" value="MICROFIBRIL-ASSOCIATED PROTEIN"/>
    <property type="match status" value="1"/>
</dbReference>
<dbReference type="GeneID" id="30911075"/>
<protein>
    <submittedName>
        <fullName evidence="4">Microfibril-associated protein-like protein</fullName>
    </submittedName>
</protein>
<feature type="compositionally biased region" description="Basic and acidic residues" evidence="2">
    <location>
        <begin position="19"/>
        <end position="46"/>
    </location>
</feature>
<evidence type="ECO:0000256" key="1">
    <source>
        <dbReference type="SAM" id="Coils"/>
    </source>
</evidence>
<feature type="region of interest" description="Disordered" evidence="2">
    <location>
        <begin position="297"/>
        <end position="320"/>
    </location>
</feature>
<dbReference type="AlphaFoldDB" id="A0A1B1E3K9"/>
<proteinExistence type="predicted"/>
<dbReference type="InterPro" id="IPR033194">
    <property type="entry name" value="MFAP1"/>
</dbReference>
<dbReference type="Proteomes" id="UP000092716">
    <property type="component" value="Chromosome 12"/>
</dbReference>
<reference evidence="5" key="1">
    <citation type="submission" date="2016-06" db="EMBL/GenBank/DDBJ databases">
        <title>First high quality genome sequence of Plasmodium coatneyi using continuous long reads from single molecule, real-time sequencing.</title>
        <authorList>
            <person name="Chien J.-T."/>
            <person name="Pakala S.B."/>
            <person name="Geraldo J.A."/>
            <person name="Lapp S.A."/>
            <person name="Barnwell J.W."/>
            <person name="Kissinger J.C."/>
            <person name="Galinski M.R."/>
            <person name="Humphrey J.C."/>
        </authorList>
    </citation>
    <scope>NUCLEOTIDE SEQUENCE [LARGE SCALE GENOMIC DNA]</scope>
    <source>
        <strain evidence="5">Hackeri</strain>
    </source>
</reference>
<keyword evidence="5" id="KW-1185">Reference proteome</keyword>
<name>A0A1B1E3K9_9APIC</name>
<feature type="compositionally biased region" description="Basic residues" evidence="2">
    <location>
        <begin position="51"/>
        <end position="60"/>
    </location>
</feature>
<evidence type="ECO:0000256" key="2">
    <source>
        <dbReference type="SAM" id="MobiDB-lite"/>
    </source>
</evidence>